<dbReference type="InterPro" id="IPR004245">
    <property type="entry name" value="DUF229"/>
</dbReference>
<protein>
    <submittedName>
        <fullName evidence="3">ALOG domain-containing protein</fullName>
    </submittedName>
</protein>
<sequence length="213" mass="24662">MVAQDGDGGVAFYPNCKGFERAEADHIWSERHLLMLEYLEQFIASYSGAPKIAQIWPTNLAHESIQETAGGAYETNNPLLLITVPLKYRKTKLIDQLRNKMHQLLTPFDIHATLMDILKFQPQSNFEDTSFRNMEPISKGSSLLRLWKGVRNCRVLPIPPQYCLCQYKRTKIRCFYEWEAVPYYRAQHVASFEQESNTPVLIELFKWACLPSS</sequence>
<keyword evidence="2" id="KW-1185">Reference proteome</keyword>
<evidence type="ECO:0000313" key="3">
    <source>
        <dbReference type="WBParaSite" id="NBR_0000985401-mRNA-1"/>
    </source>
</evidence>
<evidence type="ECO:0000313" key="1">
    <source>
        <dbReference type="EMBL" id="VDL73444.1"/>
    </source>
</evidence>
<dbReference type="GO" id="GO:0005615">
    <property type="term" value="C:extracellular space"/>
    <property type="evidence" value="ECO:0007669"/>
    <property type="project" value="TreeGrafter"/>
</dbReference>
<dbReference type="PANTHER" id="PTHR10974:SF75">
    <property type="entry name" value="SULFATASE DOMAIN-CONTAINING PROTEIN"/>
    <property type="match status" value="1"/>
</dbReference>
<dbReference type="PANTHER" id="PTHR10974">
    <property type="entry name" value="FI08016P-RELATED"/>
    <property type="match status" value="1"/>
</dbReference>
<dbReference type="EMBL" id="UYSL01020212">
    <property type="protein sequence ID" value="VDL73444.1"/>
    <property type="molecule type" value="Genomic_DNA"/>
</dbReference>
<dbReference type="Pfam" id="PF02995">
    <property type="entry name" value="DUF229"/>
    <property type="match status" value="1"/>
</dbReference>
<proteinExistence type="predicted"/>
<name>A0A0N4Y2C4_NIPBR</name>
<gene>
    <name evidence="1" type="ORF">NBR_LOCUS9855</name>
</gene>
<dbReference type="STRING" id="27835.A0A0N4Y2C4"/>
<dbReference type="OMA" id="HIWSERH"/>
<reference evidence="1 2" key="2">
    <citation type="submission" date="2018-11" db="EMBL/GenBank/DDBJ databases">
        <authorList>
            <consortium name="Pathogen Informatics"/>
        </authorList>
    </citation>
    <scope>NUCLEOTIDE SEQUENCE [LARGE SCALE GENOMIC DNA]</scope>
</reference>
<reference evidence="3" key="1">
    <citation type="submission" date="2017-02" db="UniProtKB">
        <authorList>
            <consortium name="WormBaseParasite"/>
        </authorList>
    </citation>
    <scope>IDENTIFICATION</scope>
</reference>
<dbReference type="WBParaSite" id="NBR_0000985401-mRNA-1">
    <property type="protein sequence ID" value="NBR_0000985401-mRNA-1"/>
    <property type="gene ID" value="NBR_0000985401"/>
</dbReference>
<organism evidence="3">
    <name type="scientific">Nippostrongylus brasiliensis</name>
    <name type="common">Rat hookworm</name>
    <dbReference type="NCBI Taxonomy" id="27835"/>
    <lineage>
        <taxon>Eukaryota</taxon>
        <taxon>Metazoa</taxon>
        <taxon>Ecdysozoa</taxon>
        <taxon>Nematoda</taxon>
        <taxon>Chromadorea</taxon>
        <taxon>Rhabditida</taxon>
        <taxon>Rhabditina</taxon>
        <taxon>Rhabditomorpha</taxon>
        <taxon>Strongyloidea</taxon>
        <taxon>Heligmosomidae</taxon>
        <taxon>Nippostrongylus</taxon>
    </lineage>
</organism>
<dbReference type="Proteomes" id="UP000271162">
    <property type="component" value="Unassembled WGS sequence"/>
</dbReference>
<dbReference type="AlphaFoldDB" id="A0A0N4Y2C4"/>
<accession>A0A0N4Y2C4</accession>
<evidence type="ECO:0000313" key="2">
    <source>
        <dbReference type="Proteomes" id="UP000271162"/>
    </source>
</evidence>